<dbReference type="InterPro" id="IPR013196">
    <property type="entry name" value="HTH_11"/>
</dbReference>
<gene>
    <name evidence="4" type="ORF">SAMN06269250_3828</name>
</gene>
<feature type="domain" description="HTH deoR-type" evidence="3">
    <location>
        <begin position="8"/>
        <end position="63"/>
    </location>
</feature>
<dbReference type="SUPFAM" id="SSF46785">
    <property type="entry name" value="Winged helix' DNA-binding domain"/>
    <property type="match status" value="1"/>
</dbReference>
<dbReference type="RefSeq" id="WP_097127474.1">
    <property type="nucleotide sequence ID" value="NZ_OCNH01000003.1"/>
</dbReference>
<keyword evidence="1" id="KW-0805">Transcription regulation</keyword>
<evidence type="ECO:0000256" key="2">
    <source>
        <dbReference type="ARBA" id="ARBA00023163"/>
    </source>
</evidence>
<dbReference type="AlphaFoldDB" id="A0A286G9A3"/>
<dbReference type="Proteomes" id="UP000219452">
    <property type="component" value="Unassembled WGS sequence"/>
</dbReference>
<dbReference type="OrthoDB" id="9815009at2"/>
<dbReference type="PROSITE" id="PS52050">
    <property type="entry name" value="WYL"/>
    <property type="match status" value="1"/>
</dbReference>
<reference evidence="5" key="1">
    <citation type="submission" date="2017-09" db="EMBL/GenBank/DDBJ databases">
        <authorList>
            <person name="Varghese N."/>
            <person name="Submissions S."/>
        </authorList>
    </citation>
    <scope>NUCLEOTIDE SEQUENCE [LARGE SCALE GENOMIC DNA]</scope>
    <source>
        <strain evidence="5">DSM 29961</strain>
    </source>
</reference>
<dbReference type="InterPro" id="IPR026881">
    <property type="entry name" value="WYL_dom"/>
</dbReference>
<accession>A0A286G9A3</accession>
<evidence type="ECO:0000313" key="5">
    <source>
        <dbReference type="Proteomes" id="UP000219452"/>
    </source>
</evidence>
<keyword evidence="5" id="KW-1185">Reference proteome</keyword>
<dbReference type="InterPro" id="IPR036390">
    <property type="entry name" value="WH_DNA-bd_sf"/>
</dbReference>
<sequence>MADSETKRLSRLVAIQTLLQSKQLTTATELASRFSVSVRTIYRDMKTLESAGVPILTVEGRGYALVEGYRLPPVSFTQAEANALITVEHLIQAHQDTSLVQAYAQALTKLRAVLRQPTQQKADFLASRMKVYTHTQPKSGHLATLQNALTAFLRVRIEYRAASGELSNRTLEPFALLLSTQENWLLVGWCGLRGAYRIFRLDRIEQLTVLTETFTPHPLTLKQYFETLGEIK</sequence>
<evidence type="ECO:0000256" key="1">
    <source>
        <dbReference type="ARBA" id="ARBA00023015"/>
    </source>
</evidence>
<dbReference type="InterPro" id="IPR036388">
    <property type="entry name" value="WH-like_DNA-bd_sf"/>
</dbReference>
<dbReference type="Pfam" id="PF13280">
    <property type="entry name" value="WYL"/>
    <property type="match status" value="1"/>
</dbReference>
<evidence type="ECO:0000313" key="4">
    <source>
        <dbReference type="EMBL" id="SOD92153.1"/>
    </source>
</evidence>
<dbReference type="InterPro" id="IPR001034">
    <property type="entry name" value="DeoR_HTH"/>
</dbReference>
<name>A0A286G9A3_9BACT</name>
<keyword evidence="2" id="KW-0804">Transcription</keyword>
<organism evidence="4 5">
    <name type="scientific">Spirosoma fluviale</name>
    <dbReference type="NCBI Taxonomy" id="1597977"/>
    <lineage>
        <taxon>Bacteria</taxon>
        <taxon>Pseudomonadati</taxon>
        <taxon>Bacteroidota</taxon>
        <taxon>Cytophagia</taxon>
        <taxon>Cytophagales</taxon>
        <taxon>Cytophagaceae</taxon>
        <taxon>Spirosoma</taxon>
    </lineage>
</organism>
<dbReference type="PANTHER" id="PTHR34580">
    <property type="match status" value="1"/>
</dbReference>
<dbReference type="PANTHER" id="PTHR34580:SF1">
    <property type="entry name" value="PROTEIN PAFC"/>
    <property type="match status" value="1"/>
</dbReference>
<protein>
    <submittedName>
        <fullName evidence="4">HTH domain-containing protein</fullName>
    </submittedName>
</protein>
<dbReference type="InterPro" id="IPR051534">
    <property type="entry name" value="CBASS_pafABC_assoc_protein"/>
</dbReference>
<dbReference type="GO" id="GO:0003700">
    <property type="term" value="F:DNA-binding transcription factor activity"/>
    <property type="evidence" value="ECO:0007669"/>
    <property type="project" value="InterPro"/>
</dbReference>
<dbReference type="EMBL" id="OCNH01000003">
    <property type="protein sequence ID" value="SOD92153.1"/>
    <property type="molecule type" value="Genomic_DNA"/>
</dbReference>
<dbReference type="Pfam" id="PF08279">
    <property type="entry name" value="HTH_11"/>
    <property type="match status" value="1"/>
</dbReference>
<dbReference type="PROSITE" id="PS51000">
    <property type="entry name" value="HTH_DEOR_2"/>
    <property type="match status" value="1"/>
</dbReference>
<dbReference type="Gene3D" id="1.10.10.10">
    <property type="entry name" value="Winged helix-like DNA-binding domain superfamily/Winged helix DNA-binding domain"/>
    <property type="match status" value="1"/>
</dbReference>
<proteinExistence type="predicted"/>
<evidence type="ECO:0000259" key="3">
    <source>
        <dbReference type="PROSITE" id="PS51000"/>
    </source>
</evidence>